<dbReference type="Proteomes" id="UP000614261">
    <property type="component" value="Unassembled WGS sequence"/>
</dbReference>
<dbReference type="SUPFAM" id="SSF55785">
    <property type="entry name" value="PYP-like sensor domain (PAS domain)"/>
    <property type="match status" value="1"/>
</dbReference>
<dbReference type="Pfam" id="PF13426">
    <property type="entry name" value="PAS_9"/>
    <property type="match status" value="1"/>
</dbReference>
<comment type="caution">
    <text evidence="6">The sequence shown here is derived from an EMBL/GenBank/DDBJ whole genome shotgun (WGS) entry which is preliminary data.</text>
</comment>
<name>A0ABQ1IWN5_9SPHN</name>
<dbReference type="Gene3D" id="3.30.450.20">
    <property type="entry name" value="PAS domain"/>
    <property type="match status" value="1"/>
</dbReference>
<keyword evidence="2" id="KW-0288">FMN</keyword>
<keyword evidence="7" id="KW-1185">Reference proteome</keyword>
<dbReference type="EMBL" id="BMGD01000001">
    <property type="protein sequence ID" value="GGB53737.1"/>
    <property type="molecule type" value="Genomic_DNA"/>
</dbReference>
<dbReference type="PANTHER" id="PTHR47429:SF2">
    <property type="entry name" value="PROTEIN TWIN LOV 1"/>
    <property type="match status" value="1"/>
</dbReference>
<accession>A0ABQ1IWN5</accession>
<proteinExistence type="predicted"/>
<dbReference type="SMART" id="SM00421">
    <property type="entry name" value="HTH_LUXR"/>
    <property type="match status" value="1"/>
</dbReference>
<keyword evidence="3" id="KW-0157">Chromophore</keyword>
<dbReference type="CDD" id="cd00130">
    <property type="entry name" value="PAS"/>
    <property type="match status" value="1"/>
</dbReference>
<feature type="domain" description="PAS" evidence="5">
    <location>
        <begin position="32"/>
        <end position="81"/>
    </location>
</feature>
<dbReference type="Gene3D" id="1.10.10.10">
    <property type="entry name" value="Winged helix-like DNA-binding domain superfamily/Winged helix DNA-binding domain"/>
    <property type="match status" value="1"/>
</dbReference>
<dbReference type="InterPro" id="IPR000792">
    <property type="entry name" value="Tscrpt_reg_LuxR_C"/>
</dbReference>
<dbReference type="PROSITE" id="PS00622">
    <property type="entry name" value="HTH_LUXR_1"/>
    <property type="match status" value="1"/>
</dbReference>
<feature type="domain" description="HTH luxR-type" evidence="4">
    <location>
        <begin position="139"/>
        <end position="204"/>
    </location>
</feature>
<evidence type="ECO:0000313" key="7">
    <source>
        <dbReference type="Proteomes" id="UP000614261"/>
    </source>
</evidence>
<dbReference type="NCBIfam" id="TIGR00229">
    <property type="entry name" value="sensory_box"/>
    <property type="match status" value="1"/>
</dbReference>
<dbReference type="PRINTS" id="PR00038">
    <property type="entry name" value="HTHLUXR"/>
</dbReference>
<dbReference type="InterPro" id="IPR016032">
    <property type="entry name" value="Sig_transdc_resp-reg_C-effctor"/>
</dbReference>
<dbReference type="InterPro" id="IPR036388">
    <property type="entry name" value="WH-like_DNA-bd_sf"/>
</dbReference>
<organism evidence="6 7">
    <name type="scientific">Blastomonas aquatica</name>
    <dbReference type="NCBI Taxonomy" id="1510276"/>
    <lineage>
        <taxon>Bacteria</taxon>
        <taxon>Pseudomonadati</taxon>
        <taxon>Pseudomonadota</taxon>
        <taxon>Alphaproteobacteria</taxon>
        <taxon>Sphingomonadales</taxon>
        <taxon>Sphingomonadaceae</taxon>
        <taxon>Blastomonas</taxon>
    </lineage>
</organism>
<evidence type="ECO:0000313" key="6">
    <source>
        <dbReference type="EMBL" id="GGB53737.1"/>
    </source>
</evidence>
<keyword evidence="1" id="KW-0285">Flavoprotein</keyword>
<sequence>MPATFDAVADGLIASIRLSPIAAVISNPRLPDNPIIAVNTPFCELTGYQPPEIIGRNCKFLAGPATEPWLTDRIRDGVQRHRPVLVEILNYKRDGTAFRNAVLVAPVFDSEGALTYFLGSQVELREDDAGPNSNRHHRAVDLVKKLTPRQRQILQQIAAGHRTKQIAYRLSLSEKTVKMHRSALLARLGTSNVADVIRIAVEAGL</sequence>
<evidence type="ECO:0000256" key="3">
    <source>
        <dbReference type="ARBA" id="ARBA00022991"/>
    </source>
</evidence>
<dbReference type="PANTHER" id="PTHR47429">
    <property type="entry name" value="PROTEIN TWIN LOV 1"/>
    <property type="match status" value="1"/>
</dbReference>
<dbReference type="PROSITE" id="PS50043">
    <property type="entry name" value="HTH_LUXR_2"/>
    <property type="match status" value="1"/>
</dbReference>
<evidence type="ECO:0000259" key="5">
    <source>
        <dbReference type="PROSITE" id="PS50112"/>
    </source>
</evidence>
<dbReference type="InterPro" id="IPR035965">
    <property type="entry name" value="PAS-like_dom_sf"/>
</dbReference>
<evidence type="ECO:0000256" key="2">
    <source>
        <dbReference type="ARBA" id="ARBA00022643"/>
    </source>
</evidence>
<protein>
    <recommendedName>
        <fullName evidence="8">Histidine kinase</fullName>
    </recommendedName>
</protein>
<dbReference type="Pfam" id="PF00196">
    <property type="entry name" value="GerE"/>
    <property type="match status" value="1"/>
</dbReference>
<reference evidence="7" key="1">
    <citation type="journal article" date="2019" name="Int. J. Syst. Evol. Microbiol.">
        <title>The Global Catalogue of Microorganisms (GCM) 10K type strain sequencing project: providing services to taxonomists for standard genome sequencing and annotation.</title>
        <authorList>
            <consortium name="The Broad Institute Genomics Platform"/>
            <consortium name="The Broad Institute Genome Sequencing Center for Infectious Disease"/>
            <person name="Wu L."/>
            <person name="Ma J."/>
        </authorList>
    </citation>
    <scope>NUCLEOTIDE SEQUENCE [LARGE SCALE GENOMIC DNA]</scope>
    <source>
        <strain evidence="7">CGMCC 1.12851</strain>
    </source>
</reference>
<gene>
    <name evidence="6" type="ORF">GCM10010833_05520</name>
</gene>
<dbReference type="CDD" id="cd06170">
    <property type="entry name" value="LuxR_C_like"/>
    <property type="match status" value="1"/>
</dbReference>
<evidence type="ECO:0008006" key="8">
    <source>
        <dbReference type="Google" id="ProtNLM"/>
    </source>
</evidence>
<evidence type="ECO:0000256" key="1">
    <source>
        <dbReference type="ARBA" id="ARBA00022630"/>
    </source>
</evidence>
<evidence type="ECO:0000259" key="4">
    <source>
        <dbReference type="PROSITE" id="PS50043"/>
    </source>
</evidence>
<dbReference type="RefSeq" id="WP_188512812.1">
    <property type="nucleotide sequence ID" value="NZ_BMGD01000001.1"/>
</dbReference>
<dbReference type="InterPro" id="IPR000014">
    <property type="entry name" value="PAS"/>
</dbReference>
<dbReference type="PROSITE" id="PS50112">
    <property type="entry name" value="PAS"/>
    <property type="match status" value="1"/>
</dbReference>
<dbReference type="SUPFAM" id="SSF46894">
    <property type="entry name" value="C-terminal effector domain of the bipartite response regulators"/>
    <property type="match status" value="1"/>
</dbReference>